<organism evidence="2">
    <name type="scientific">Noctiluca scintillans</name>
    <name type="common">Sea sparkle</name>
    <name type="synonym">Red tide dinoflagellate</name>
    <dbReference type="NCBI Taxonomy" id="2966"/>
    <lineage>
        <taxon>Eukaryota</taxon>
        <taxon>Sar</taxon>
        <taxon>Alveolata</taxon>
        <taxon>Dinophyceae</taxon>
        <taxon>Noctilucales</taxon>
        <taxon>Noctilucaceae</taxon>
        <taxon>Noctiluca</taxon>
    </lineage>
</organism>
<dbReference type="PROSITE" id="PS51257">
    <property type="entry name" value="PROKAR_LIPOPROTEIN"/>
    <property type="match status" value="1"/>
</dbReference>
<gene>
    <name evidence="2" type="ORF">NSCI0253_LOCUS23289</name>
</gene>
<accession>A0A7S1F8C3</accession>
<proteinExistence type="predicted"/>
<sequence length="304" mass="33023">MRSCCELACLALSFTVSCALGRSKLRTGAKLAASNSTFSMGAAGAAGTTVLEHNASRHNSTKTPFSPHEDPAVGKVFSLYYSSWQEAQATSVEVMDEGYVVANRIHEDVWEGDQILPTPACGLQLVSQTDYPSAERKANLRYSEIAVCEYLHLTGKELPSCGAGTGVGDVCQLKIWAPLPSDDKLQEPYIASSIALAAYSKICALGSSTDEGCKVHRSDVALCSSMKLVGDYIQLEGIHSPGRLDLKLDDAYLLNFLHVYLASTDRDFFEKTRFHDATVLTFSHTPPSIHFCENFPCLVQALVR</sequence>
<name>A0A7S1F8C3_NOCSC</name>
<feature type="signal peptide" evidence="1">
    <location>
        <begin position="1"/>
        <end position="21"/>
    </location>
</feature>
<keyword evidence="1" id="KW-0732">Signal</keyword>
<evidence type="ECO:0000256" key="1">
    <source>
        <dbReference type="SAM" id="SignalP"/>
    </source>
</evidence>
<evidence type="ECO:0000313" key="2">
    <source>
        <dbReference type="EMBL" id="CAD8848939.1"/>
    </source>
</evidence>
<reference evidence="2" key="1">
    <citation type="submission" date="2021-01" db="EMBL/GenBank/DDBJ databases">
        <authorList>
            <person name="Corre E."/>
            <person name="Pelletier E."/>
            <person name="Niang G."/>
            <person name="Scheremetjew M."/>
            <person name="Finn R."/>
            <person name="Kale V."/>
            <person name="Holt S."/>
            <person name="Cochrane G."/>
            <person name="Meng A."/>
            <person name="Brown T."/>
            <person name="Cohen L."/>
        </authorList>
    </citation>
    <scope>NUCLEOTIDE SEQUENCE</scope>
</reference>
<protein>
    <submittedName>
        <fullName evidence="2">Uncharacterized protein</fullName>
    </submittedName>
</protein>
<feature type="chain" id="PRO_5030639532" evidence="1">
    <location>
        <begin position="22"/>
        <end position="304"/>
    </location>
</feature>
<dbReference type="AlphaFoldDB" id="A0A7S1F8C3"/>
<dbReference type="EMBL" id="HBFQ01033136">
    <property type="protein sequence ID" value="CAD8848939.1"/>
    <property type="molecule type" value="Transcribed_RNA"/>
</dbReference>